<evidence type="ECO:0000313" key="4">
    <source>
        <dbReference type="Proteomes" id="UP000828390"/>
    </source>
</evidence>
<dbReference type="EMBL" id="JAIWYP010000001">
    <property type="protein sequence ID" value="KAH3883689.1"/>
    <property type="molecule type" value="Genomic_DNA"/>
</dbReference>
<protein>
    <submittedName>
        <fullName evidence="3">Uncharacterized protein</fullName>
    </submittedName>
</protein>
<comment type="caution">
    <text evidence="3">The sequence shown here is derived from an EMBL/GenBank/DDBJ whole genome shotgun (WGS) entry which is preliminary data.</text>
</comment>
<keyword evidence="4" id="KW-1185">Reference proteome</keyword>
<dbReference type="Pfam" id="PF00057">
    <property type="entry name" value="Ldl_recept_a"/>
    <property type="match status" value="1"/>
</dbReference>
<organism evidence="3 4">
    <name type="scientific">Dreissena polymorpha</name>
    <name type="common">Zebra mussel</name>
    <name type="synonym">Mytilus polymorpha</name>
    <dbReference type="NCBI Taxonomy" id="45954"/>
    <lineage>
        <taxon>Eukaryota</taxon>
        <taxon>Metazoa</taxon>
        <taxon>Spiralia</taxon>
        <taxon>Lophotrochozoa</taxon>
        <taxon>Mollusca</taxon>
        <taxon>Bivalvia</taxon>
        <taxon>Autobranchia</taxon>
        <taxon>Heteroconchia</taxon>
        <taxon>Euheterodonta</taxon>
        <taxon>Imparidentia</taxon>
        <taxon>Neoheterodontei</taxon>
        <taxon>Myida</taxon>
        <taxon>Dreissenoidea</taxon>
        <taxon>Dreissenidae</taxon>
        <taxon>Dreissena</taxon>
    </lineage>
</organism>
<feature type="disulfide bond" evidence="2">
    <location>
        <begin position="9"/>
        <end position="21"/>
    </location>
</feature>
<dbReference type="AlphaFoldDB" id="A0A9D4MXR9"/>
<dbReference type="CDD" id="cd00112">
    <property type="entry name" value="LDLa"/>
    <property type="match status" value="1"/>
</dbReference>
<comment type="caution">
    <text evidence="2">Lacks conserved residue(s) required for the propagation of feature annotation.</text>
</comment>
<dbReference type="InterPro" id="IPR036055">
    <property type="entry name" value="LDL_receptor-like_sf"/>
</dbReference>
<accession>A0A9D4MXR9</accession>
<keyword evidence="1 2" id="KW-1015">Disulfide bond</keyword>
<dbReference type="Gene3D" id="4.10.400.10">
    <property type="entry name" value="Low-density Lipoprotein Receptor"/>
    <property type="match status" value="1"/>
</dbReference>
<reference evidence="3" key="2">
    <citation type="submission" date="2020-11" db="EMBL/GenBank/DDBJ databases">
        <authorList>
            <person name="McCartney M.A."/>
            <person name="Auch B."/>
            <person name="Kono T."/>
            <person name="Mallez S."/>
            <person name="Becker A."/>
            <person name="Gohl D.M."/>
            <person name="Silverstein K.A.T."/>
            <person name="Koren S."/>
            <person name="Bechman K.B."/>
            <person name="Herman A."/>
            <person name="Abrahante J.E."/>
            <person name="Garbe J."/>
        </authorList>
    </citation>
    <scope>NUCLEOTIDE SEQUENCE</scope>
    <source>
        <strain evidence="3">Duluth1</strain>
        <tissue evidence="3">Whole animal</tissue>
    </source>
</reference>
<evidence type="ECO:0000256" key="2">
    <source>
        <dbReference type="PROSITE-ProRule" id="PRU00124"/>
    </source>
</evidence>
<dbReference type="InterPro" id="IPR002172">
    <property type="entry name" value="LDrepeatLR_classA_rpt"/>
</dbReference>
<dbReference type="PROSITE" id="PS50068">
    <property type="entry name" value="LDLRA_2"/>
    <property type="match status" value="1"/>
</dbReference>
<gene>
    <name evidence="3" type="ORF">DPMN_007650</name>
</gene>
<evidence type="ECO:0000313" key="3">
    <source>
        <dbReference type="EMBL" id="KAH3883689.1"/>
    </source>
</evidence>
<evidence type="ECO:0000256" key="1">
    <source>
        <dbReference type="ARBA" id="ARBA00023157"/>
    </source>
</evidence>
<proteinExistence type="predicted"/>
<reference evidence="3" key="1">
    <citation type="journal article" date="2019" name="bioRxiv">
        <title>The Genome of the Zebra Mussel, Dreissena polymorpha: A Resource for Invasive Species Research.</title>
        <authorList>
            <person name="McCartney M.A."/>
            <person name="Auch B."/>
            <person name="Kono T."/>
            <person name="Mallez S."/>
            <person name="Zhang Y."/>
            <person name="Obille A."/>
            <person name="Becker A."/>
            <person name="Abrahante J.E."/>
            <person name="Garbe J."/>
            <person name="Badalamenti J.P."/>
            <person name="Herman A."/>
            <person name="Mangelson H."/>
            <person name="Liachko I."/>
            <person name="Sullivan S."/>
            <person name="Sone E.D."/>
            <person name="Koren S."/>
            <person name="Silverstein K.A.T."/>
            <person name="Beckman K.B."/>
            <person name="Gohl D.M."/>
        </authorList>
    </citation>
    <scope>NUCLEOTIDE SEQUENCE</scope>
    <source>
        <strain evidence="3">Duluth1</strain>
        <tissue evidence="3">Whole animal</tissue>
    </source>
</reference>
<dbReference type="Proteomes" id="UP000828390">
    <property type="component" value="Unassembled WGS sequence"/>
</dbReference>
<dbReference type="SUPFAM" id="SSF57424">
    <property type="entry name" value="LDL receptor-like module"/>
    <property type="match status" value="1"/>
</dbReference>
<sequence>MRPHFQGTCLTGQFSCNNFNCVSGSYRCDGQDDYGDDSDEKNWQNGKDKWLQLNACGFLVMMNIIMSDDLTSNYK</sequence>
<name>A0A9D4MXR9_DREPO</name>
<dbReference type="SMART" id="SM00192">
    <property type="entry name" value="LDLa"/>
    <property type="match status" value="1"/>
</dbReference>